<name>A0ACB8B0D7_9AGAM</name>
<proteinExistence type="predicted"/>
<organism evidence="1 2">
    <name type="scientific">Leucogyrophana mollusca</name>
    <dbReference type="NCBI Taxonomy" id="85980"/>
    <lineage>
        <taxon>Eukaryota</taxon>
        <taxon>Fungi</taxon>
        <taxon>Dikarya</taxon>
        <taxon>Basidiomycota</taxon>
        <taxon>Agaricomycotina</taxon>
        <taxon>Agaricomycetes</taxon>
        <taxon>Agaricomycetidae</taxon>
        <taxon>Boletales</taxon>
        <taxon>Boletales incertae sedis</taxon>
        <taxon>Leucogyrophana</taxon>
    </lineage>
</organism>
<gene>
    <name evidence="1" type="ORF">BV22DRAFT_1134401</name>
</gene>
<reference evidence="1" key="1">
    <citation type="journal article" date="2021" name="New Phytol.">
        <title>Evolutionary innovations through gain and loss of genes in the ectomycorrhizal Boletales.</title>
        <authorList>
            <person name="Wu G."/>
            <person name="Miyauchi S."/>
            <person name="Morin E."/>
            <person name="Kuo A."/>
            <person name="Drula E."/>
            <person name="Varga T."/>
            <person name="Kohler A."/>
            <person name="Feng B."/>
            <person name="Cao Y."/>
            <person name="Lipzen A."/>
            <person name="Daum C."/>
            <person name="Hundley H."/>
            <person name="Pangilinan J."/>
            <person name="Johnson J."/>
            <person name="Barry K."/>
            <person name="LaButti K."/>
            <person name="Ng V."/>
            <person name="Ahrendt S."/>
            <person name="Min B."/>
            <person name="Choi I.G."/>
            <person name="Park H."/>
            <person name="Plett J.M."/>
            <person name="Magnuson J."/>
            <person name="Spatafora J.W."/>
            <person name="Nagy L.G."/>
            <person name="Henrissat B."/>
            <person name="Grigoriev I.V."/>
            <person name="Yang Z.L."/>
            <person name="Xu J."/>
            <person name="Martin F.M."/>
        </authorList>
    </citation>
    <scope>NUCLEOTIDE SEQUENCE</scope>
    <source>
        <strain evidence="1">KUC20120723A-06</strain>
    </source>
</reference>
<dbReference type="EMBL" id="MU266747">
    <property type="protein sequence ID" value="KAH7918694.1"/>
    <property type="molecule type" value="Genomic_DNA"/>
</dbReference>
<evidence type="ECO:0000313" key="1">
    <source>
        <dbReference type="EMBL" id="KAH7918694.1"/>
    </source>
</evidence>
<accession>A0ACB8B0D7</accession>
<protein>
    <submittedName>
        <fullName evidence="1">Uncharacterized protein</fullName>
    </submittedName>
</protein>
<dbReference type="Proteomes" id="UP000790709">
    <property type="component" value="Unassembled WGS sequence"/>
</dbReference>
<keyword evidence="2" id="KW-1185">Reference proteome</keyword>
<comment type="caution">
    <text evidence="1">The sequence shown here is derived from an EMBL/GenBank/DDBJ whole genome shotgun (WGS) entry which is preliminary data.</text>
</comment>
<sequence length="110" mass="12940">MSHVLHSPWDHSGITPLALEQRKELIKFSFTSNALLFRANLQHHIDKTWLDCCFKEGSADGNKIEDWQVKEELSFEYKNTRNTIYCRVEKVIDLPSKRHKLRDVTQADLQ</sequence>
<evidence type="ECO:0000313" key="2">
    <source>
        <dbReference type="Proteomes" id="UP000790709"/>
    </source>
</evidence>